<reference evidence="1" key="1">
    <citation type="submission" date="2023-11" db="EMBL/GenBank/DDBJ databases">
        <authorList>
            <person name="Poullet M."/>
        </authorList>
    </citation>
    <scope>NUCLEOTIDE SEQUENCE</scope>
    <source>
        <strain evidence="1">E1834</strain>
    </source>
</reference>
<evidence type="ECO:0000313" key="1">
    <source>
        <dbReference type="EMBL" id="CAK5005732.1"/>
    </source>
</evidence>
<proteinExistence type="predicted"/>
<evidence type="ECO:0000313" key="2">
    <source>
        <dbReference type="Proteomes" id="UP001497535"/>
    </source>
</evidence>
<name>A0ACB0XK39_MELEN</name>
<dbReference type="Proteomes" id="UP001497535">
    <property type="component" value="Unassembled WGS sequence"/>
</dbReference>
<sequence length="110" mass="12399">MKEFKMGELVIPMVWGYIPDVTFPGYFPDGLFERLSQVFEEVMFASAFKGANGIVQQFADVGHYTSNLASYKKLYYQHEKVIFKHVRGLDLLGNGSSLKASLSLCKCCTD</sequence>
<protein>
    <submittedName>
        <fullName evidence="1">Uncharacterized protein</fullName>
    </submittedName>
</protein>
<comment type="caution">
    <text evidence="1">The sequence shown here is derived from an EMBL/GenBank/DDBJ whole genome shotgun (WGS) entry which is preliminary data.</text>
</comment>
<accession>A0ACB0XK39</accession>
<gene>
    <name evidence="1" type="ORF">MENTE1834_LOCUS17</name>
</gene>
<keyword evidence="2" id="KW-1185">Reference proteome</keyword>
<organism evidence="1 2">
    <name type="scientific">Meloidogyne enterolobii</name>
    <name type="common">Root-knot nematode worm</name>
    <name type="synonym">Meloidogyne mayaguensis</name>
    <dbReference type="NCBI Taxonomy" id="390850"/>
    <lineage>
        <taxon>Eukaryota</taxon>
        <taxon>Metazoa</taxon>
        <taxon>Ecdysozoa</taxon>
        <taxon>Nematoda</taxon>
        <taxon>Chromadorea</taxon>
        <taxon>Rhabditida</taxon>
        <taxon>Tylenchina</taxon>
        <taxon>Tylenchomorpha</taxon>
        <taxon>Tylenchoidea</taxon>
        <taxon>Meloidogynidae</taxon>
        <taxon>Meloidogyninae</taxon>
        <taxon>Meloidogyne</taxon>
    </lineage>
</organism>
<dbReference type="EMBL" id="CAVMJV010000001">
    <property type="protein sequence ID" value="CAK5005732.1"/>
    <property type="molecule type" value="Genomic_DNA"/>
</dbReference>